<sequence length="137" mass="15954">MQGRRGRKRWRNGWCIGKRTQESFATYVRARNDSVRAIRLAKQNFEVKIAEDIRRGDSRVFYSYLRSKTSIKEEVSKVTKANGSLSINTKETVDTMNRTFQSVFVREGNEPVPQINFLFDGFLFATLNLMYLKSIKS</sequence>
<evidence type="ECO:0000313" key="2">
    <source>
        <dbReference type="Proteomes" id="UP001497623"/>
    </source>
</evidence>
<keyword evidence="2" id="KW-1185">Reference proteome</keyword>
<dbReference type="EMBL" id="CAXKWB010038293">
    <property type="protein sequence ID" value="CAL4151336.1"/>
    <property type="molecule type" value="Genomic_DNA"/>
</dbReference>
<organism evidence="1 2">
    <name type="scientific">Meganyctiphanes norvegica</name>
    <name type="common">Northern krill</name>
    <name type="synonym">Thysanopoda norvegica</name>
    <dbReference type="NCBI Taxonomy" id="48144"/>
    <lineage>
        <taxon>Eukaryota</taxon>
        <taxon>Metazoa</taxon>
        <taxon>Ecdysozoa</taxon>
        <taxon>Arthropoda</taxon>
        <taxon>Crustacea</taxon>
        <taxon>Multicrustacea</taxon>
        <taxon>Malacostraca</taxon>
        <taxon>Eumalacostraca</taxon>
        <taxon>Eucarida</taxon>
        <taxon>Euphausiacea</taxon>
        <taxon>Euphausiidae</taxon>
        <taxon>Meganyctiphanes</taxon>
    </lineage>
</organism>
<reference evidence="1 2" key="1">
    <citation type="submission" date="2024-05" db="EMBL/GenBank/DDBJ databases">
        <authorList>
            <person name="Wallberg A."/>
        </authorList>
    </citation>
    <scope>NUCLEOTIDE SEQUENCE [LARGE SCALE GENOMIC DNA]</scope>
</reference>
<comment type="caution">
    <text evidence="1">The sequence shown here is derived from an EMBL/GenBank/DDBJ whole genome shotgun (WGS) entry which is preliminary data.</text>
</comment>
<dbReference type="AlphaFoldDB" id="A0AAV2S0H5"/>
<proteinExistence type="predicted"/>
<accession>A0AAV2S0H5</accession>
<protein>
    <submittedName>
        <fullName evidence="1">Uncharacterized protein</fullName>
    </submittedName>
</protein>
<gene>
    <name evidence="1" type="ORF">MNOR_LOCUS30773</name>
</gene>
<evidence type="ECO:0000313" key="1">
    <source>
        <dbReference type="EMBL" id="CAL4151336.1"/>
    </source>
</evidence>
<dbReference type="Proteomes" id="UP001497623">
    <property type="component" value="Unassembled WGS sequence"/>
</dbReference>
<name>A0AAV2S0H5_MEGNR</name>